<dbReference type="Proteomes" id="UP000464378">
    <property type="component" value="Chromosome"/>
</dbReference>
<sequence length="108" mass="12298">MPMTVFSALAASDVHLEVEVAASRIQDFLARYQEITGVTPTRYQTQPNKFGLEGRIYFNGTPEQVAHLQGLGYHVQGPRTSGYLYDQFAYRIDSVELFWVLVNHGFRL</sequence>
<name>A0A6C2YHR9_9BACT</name>
<gene>
    <name evidence="1" type="ORF">GMBLW1_28820</name>
</gene>
<accession>A0A6C2YHR9</accession>
<dbReference type="EMBL" id="LR586016">
    <property type="protein sequence ID" value="VIP01078.1"/>
    <property type="molecule type" value="Genomic_DNA"/>
</dbReference>
<organism evidence="1">
    <name type="scientific">Tuwongella immobilis</name>
    <dbReference type="NCBI Taxonomy" id="692036"/>
    <lineage>
        <taxon>Bacteria</taxon>
        <taxon>Pseudomonadati</taxon>
        <taxon>Planctomycetota</taxon>
        <taxon>Planctomycetia</taxon>
        <taxon>Gemmatales</taxon>
        <taxon>Gemmataceae</taxon>
        <taxon>Tuwongella</taxon>
    </lineage>
</organism>
<dbReference type="AlphaFoldDB" id="A0A6C2YHR9"/>
<dbReference type="RefSeq" id="WP_232055918.1">
    <property type="nucleotide sequence ID" value="NZ_LR593887.1"/>
</dbReference>
<evidence type="ECO:0000313" key="1">
    <source>
        <dbReference type="EMBL" id="VIP01078.1"/>
    </source>
</evidence>
<dbReference type="InParanoid" id="A0A6C2YHR9"/>
<keyword evidence="2" id="KW-1185">Reference proteome</keyword>
<dbReference type="EMBL" id="LR593887">
    <property type="protein sequence ID" value="VTR97581.1"/>
    <property type="molecule type" value="Genomic_DNA"/>
</dbReference>
<dbReference type="KEGG" id="tim:GMBLW1_28820"/>
<evidence type="ECO:0000313" key="2">
    <source>
        <dbReference type="Proteomes" id="UP000464378"/>
    </source>
</evidence>
<proteinExistence type="predicted"/>
<reference evidence="1" key="1">
    <citation type="submission" date="2019-04" db="EMBL/GenBank/DDBJ databases">
        <authorList>
            <consortium name="Science for Life Laboratories"/>
        </authorList>
    </citation>
    <scope>NUCLEOTIDE SEQUENCE</scope>
    <source>
        <strain evidence="1">MBLW1</strain>
    </source>
</reference>
<protein>
    <submittedName>
        <fullName evidence="1">Uncharacterized protein</fullName>
    </submittedName>
</protein>